<dbReference type="EMBL" id="JSWE01000094">
    <property type="protein sequence ID" value="KIE05445.1"/>
    <property type="molecule type" value="Genomic_DNA"/>
</dbReference>
<dbReference type="RefSeq" id="WP_039456159.1">
    <property type="nucleotide sequence ID" value="NZ_JSWE01000094.1"/>
</dbReference>
<dbReference type="PANTHER" id="PTHR39190">
    <property type="entry name" value="FLAGELLAR ASSEMBLY FACTOR FLIW"/>
    <property type="match status" value="1"/>
</dbReference>
<protein>
    <recommendedName>
        <fullName evidence="6">Flagellar assembly factor FliW</fullName>
    </recommendedName>
</protein>
<evidence type="ECO:0000313" key="4">
    <source>
        <dbReference type="EMBL" id="KIE05445.1"/>
    </source>
</evidence>
<dbReference type="InterPro" id="IPR003775">
    <property type="entry name" value="Flagellar_assembly_factor_FliW"/>
</dbReference>
<dbReference type="Gene3D" id="2.30.290.10">
    <property type="entry name" value="BH3618-like"/>
    <property type="match status" value="1"/>
</dbReference>
<evidence type="ECO:0000256" key="2">
    <source>
        <dbReference type="ARBA" id="ARBA00022795"/>
    </source>
</evidence>
<evidence type="ECO:0000256" key="1">
    <source>
        <dbReference type="ARBA" id="ARBA00022490"/>
    </source>
</evidence>
<dbReference type="InterPro" id="IPR024046">
    <property type="entry name" value="Flagellar_assmbl_FliW_dom_sf"/>
</dbReference>
<dbReference type="AlphaFoldDB" id="A0A0C1QZH8"/>
<dbReference type="Pfam" id="PF02623">
    <property type="entry name" value="FliW"/>
    <property type="match status" value="1"/>
</dbReference>
<keyword evidence="5" id="KW-1185">Reference proteome</keyword>
<comment type="caution">
    <text evidence="4">The sequence shown here is derived from an EMBL/GenBank/DDBJ whole genome shotgun (WGS) entry which is preliminary data.</text>
</comment>
<evidence type="ECO:0008006" key="6">
    <source>
        <dbReference type="Google" id="ProtNLM"/>
    </source>
</evidence>
<reference evidence="4 5" key="1">
    <citation type="submission" date="2014-11" db="EMBL/GenBank/DDBJ databases">
        <title>A Rickettsiales Symbiont of Amoebae With Ancient Features.</title>
        <authorList>
            <person name="Schulz F."/>
            <person name="Martijn J."/>
            <person name="Wascher F."/>
            <person name="Kostanjsek R."/>
            <person name="Ettema T.J."/>
            <person name="Horn M."/>
        </authorList>
    </citation>
    <scope>NUCLEOTIDE SEQUENCE [LARGE SCALE GENOMIC DNA]</scope>
    <source>
        <strain evidence="4 5">UWC36</strain>
    </source>
</reference>
<name>A0A0C1QZH8_9RICK</name>
<dbReference type="STRING" id="86105.NF27_DR00100"/>
<dbReference type="Proteomes" id="UP000031258">
    <property type="component" value="Unassembled WGS sequence"/>
</dbReference>
<organism evidence="4 5">
    <name type="scientific">Candidatus Jidaibacter acanthamoebae</name>
    <dbReference type="NCBI Taxonomy" id="86105"/>
    <lineage>
        <taxon>Bacteria</taxon>
        <taxon>Pseudomonadati</taxon>
        <taxon>Pseudomonadota</taxon>
        <taxon>Alphaproteobacteria</taxon>
        <taxon>Rickettsiales</taxon>
        <taxon>Candidatus Midichloriaceae</taxon>
        <taxon>Candidatus Jidaibacter</taxon>
    </lineage>
</organism>
<dbReference type="SUPFAM" id="SSF141457">
    <property type="entry name" value="BH3618-like"/>
    <property type="match status" value="1"/>
</dbReference>
<gene>
    <name evidence="4" type="ORF">NF27_DR00100</name>
</gene>
<dbReference type="GO" id="GO:0006417">
    <property type="term" value="P:regulation of translation"/>
    <property type="evidence" value="ECO:0007669"/>
    <property type="project" value="UniProtKB-KW"/>
</dbReference>
<evidence type="ECO:0000256" key="3">
    <source>
        <dbReference type="ARBA" id="ARBA00022845"/>
    </source>
</evidence>
<keyword evidence="1" id="KW-0963">Cytoplasm</keyword>
<keyword evidence="2" id="KW-1005">Bacterial flagellum biogenesis</keyword>
<keyword evidence="3" id="KW-0810">Translation regulation</keyword>
<accession>A0A0C1QZH8</accession>
<sequence>MISHTIKYELRKDPFVTIINQFGEIEINLENQIIFPHGMIGMPDCKHFCLANINVEKFKYFKLLQGVVDTKLSFLTLPILIHNKFIDSSDLEKACNVLGIKVEDVAILLIASTKITDEGKKIVVNARAPIFIDSTAKAAIQYVIPETKYNIQHIID</sequence>
<dbReference type="PANTHER" id="PTHR39190:SF1">
    <property type="entry name" value="FLAGELLAR ASSEMBLY FACTOR FLIW"/>
    <property type="match status" value="1"/>
</dbReference>
<proteinExistence type="predicted"/>
<dbReference type="OrthoDB" id="8479908at2"/>
<evidence type="ECO:0000313" key="5">
    <source>
        <dbReference type="Proteomes" id="UP000031258"/>
    </source>
</evidence>
<dbReference type="GO" id="GO:0044780">
    <property type="term" value="P:bacterial-type flagellum assembly"/>
    <property type="evidence" value="ECO:0007669"/>
    <property type="project" value="InterPro"/>
</dbReference>